<dbReference type="STRING" id="591019.Shell_1195"/>
<dbReference type="NCBIfam" id="NF003217">
    <property type="entry name" value="PRK04183.1"/>
    <property type="match status" value="1"/>
</dbReference>
<feature type="domain" description="GatD N-terminal" evidence="9">
    <location>
        <begin position="22"/>
        <end position="77"/>
    </location>
</feature>
<dbReference type="RefSeq" id="WP_013143493.1">
    <property type="nucleotide sequence ID" value="NC_014205.1"/>
</dbReference>
<dbReference type="InterPro" id="IPR036152">
    <property type="entry name" value="Asp/glu_Ase-like_sf"/>
</dbReference>
<name>D7D949_STAHD</name>
<feature type="active site" evidence="5">
    <location>
        <position position="184"/>
    </location>
</feature>
<evidence type="ECO:0000313" key="11">
    <source>
        <dbReference type="Proteomes" id="UP000002573"/>
    </source>
</evidence>
<feature type="domain" description="Asparaginase/glutaminase C-terminal" evidence="8">
    <location>
        <begin position="315"/>
        <end position="429"/>
    </location>
</feature>
<comment type="function">
    <text evidence="5 6">Allows the formation of correctly charged Gln-tRNA(Gln) through the transamidation of misacylated Glu-tRNA(Gln) in organisms which lack glutaminyl-tRNA synthetase. The reaction takes place in the presence of glutamine and ATP through an activated gamma-phospho-Glu-tRNA(Gln). The GatDE system is specific for glutamate and does not act on aspartate.</text>
</comment>
<evidence type="ECO:0000256" key="6">
    <source>
        <dbReference type="RuleBase" id="RU004457"/>
    </source>
</evidence>
<dbReference type="GO" id="GO:0006450">
    <property type="term" value="P:regulation of translational fidelity"/>
    <property type="evidence" value="ECO:0007669"/>
    <property type="project" value="InterPro"/>
</dbReference>
<dbReference type="KEGG" id="shc:Shell_1195"/>
<evidence type="ECO:0000256" key="5">
    <source>
        <dbReference type="HAMAP-Rule" id="MF_00586"/>
    </source>
</evidence>
<dbReference type="GeneID" id="9234484"/>
<dbReference type="NCBIfam" id="TIGR00519">
    <property type="entry name" value="asnASE_I"/>
    <property type="match status" value="1"/>
</dbReference>
<dbReference type="PANTHER" id="PTHR11707:SF28">
    <property type="entry name" value="60 KDA LYSOPHOSPHOLIPASE"/>
    <property type="match status" value="1"/>
</dbReference>
<dbReference type="PANTHER" id="PTHR11707">
    <property type="entry name" value="L-ASPARAGINASE"/>
    <property type="match status" value="1"/>
</dbReference>
<evidence type="ECO:0000313" key="10">
    <source>
        <dbReference type="EMBL" id="ADI32295.1"/>
    </source>
</evidence>
<evidence type="ECO:0000256" key="2">
    <source>
        <dbReference type="ARBA" id="ARBA00022741"/>
    </source>
</evidence>
<dbReference type="InterPro" id="IPR037152">
    <property type="entry name" value="L-asparaginase_N_sf"/>
</dbReference>
<dbReference type="InterPro" id="IPR006033">
    <property type="entry name" value="AsnA_fam"/>
</dbReference>
<dbReference type="GO" id="GO:0050567">
    <property type="term" value="F:glutaminyl-tRNA synthase (glutamine-hydrolyzing) activity"/>
    <property type="evidence" value="ECO:0007669"/>
    <property type="project" value="UniProtKB-UniRule"/>
</dbReference>
<dbReference type="EC" id="6.3.5.-" evidence="5 6"/>
<reference evidence="10 11" key="2">
    <citation type="journal article" date="2011" name="Stand. Genomic Sci.">
        <title>Complete genome sequence of Staphylothermus hellenicus P8.</title>
        <authorList>
            <person name="Anderson I."/>
            <person name="Wirth R."/>
            <person name="Lucas S."/>
            <person name="Copeland A."/>
            <person name="Lapidus A."/>
            <person name="Cheng J.F."/>
            <person name="Goodwin L."/>
            <person name="Pitluck S."/>
            <person name="Davenport K."/>
            <person name="Detter J.C."/>
            <person name="Han C."/>
            <person name="Tapia R."/>
            <person name="Land M."/>
            <person name="Hauser L."/>
            <person name="Pati A."/>
            <person name="Mikhailova N."/>
            <person name="Woyke T."/>
            <person name="Klenk H.P."/>
            <person name="Kyrpides N."/>
            <person name="Ivanova N."/>
        </authorList>
    </citation>
    <scope>NUCLEOTIDE SEQUENCE [LARGE SCALE GENOMIC DNA]</scope>
    <source>
        <strain evidence="11">DSM 12710 / JCM 10830 / BK20S6-10-b1 / P8</strain>
    </source>
</reference>
<dbReference type="EMBL" id="CP002051">
    <property type="protein sequence ID" value="ADI32295.1"/>
    <property type="molecule type" value="Genomic_DNA"/>
</dbReference>
<sequence length="451" mass="50671">MYADEYLGYKGYIARILREIGAEVGDKIRISTEKRIFEGILMPREALYGEKPFIIIKLDNGYNIGIRISGKEKIEVLEKREKRTVKTQVFRKQKKDLPRIVLLSTGGTIVSKVDYETGAVKPALSVEELLEWIPEISNTAFIDAKEILNVFSEDITPKHWEKISSEIYREMKNGVDGIVVAHGTDMMAYTAAAIAFAIKNKPVPIVFVGAQRSSDRPSTDSAFNLKAAFLTAAKAPFAESVVVMHGETGDTYALAHRGVKVRKMHTSRRDAFQSINDYPLAIIYPEKNKIEIINKIVELRDKSKDPILENKFDDKVVMIKAYPGFQPEIIDLLVDKGFHGIVIEGSGLGHISNRVIDSIKRAVEEGIPVVMTSQCLFGRVNMHVYSTGRKLLSVGVIPGSDMLPETAYVKLSWILGSKTRDLREVYRLMTTNIVGEINPRLTINLYPRWPI</sequence>
<dbReference type="InterPro" id="IPR006034">
    <property type="entry name" value="Asparaginase/glutaminase-like"/>
</dbReference>
<dbReference type="InterPro" id="IPR040918">
    <property type="entry name" value="GatD_N"/>
</dbReference>
<keyword evidence="10" id="KW-0808">Transferase</keyword>
<evidence type="ECO:0000256" key="4">
    <source>
        <dbReference type="ARBA" id="ARBA00022917"/>
    </source>
</evidence>
<dbReference type="CDD" id="cd08962">
    <property type="entry name" value="GatD"/>
    <property type="match status" value="1"/>
</dbReference>
<gene>
    <name evidence="5" type="primary">gatD</name>
    <name evidence="10" type="ordered locus">Shell_1195</name>
</gene>
<dbReference type="Gene3D" id="2.30.30.520">
    <property type="match status" value="1"/>
</dbReference>
<dbReference type="PIRSF" id="PIRSF001220">
    <property type="entry name" value="L-ASNase_gatD"/>
    <property type="match status" value="1"/>
</dbReference>
<dbReference type="HAMAP" id="MF_00586">
    <property type="entry name" value="GatD"/>
    <property type="match status" value="1"/>
</dbReference>
<comment type="catalytic activity">
    <reaction evidence="5 6">
        <text>L-glutamyl-tRNA(Gln) + L-glutamine + ATP + H2O = L-glutaminyl-tRNA(Gln) + L-glutamate + ADP + phosphate + H(+)</text>
        <dbReference type="Rhea" id="RHEA:17521"/>
        <dbReference type="Rhea" id="RHEA-COMP:9681"/>
        <dbReference type="Rhea" id="RHEA-COMP:9684"/>
        <dbReference type="ChEBI" id="CHEBI:15377"/>
        <dbReference type="ChEBI" id="CHEBI:15378"/>
        <dbReference type="ChEBI" id="CHEBI:29985"/>
        <dbReference type="ChEBI" id="CHEBI:30616"/>
        <dbReference type="ChEBI" id="CHEBI:43474"/>
        <dbReference type="ChEBI" id="CHEBI:58359"/>
        <dbReference type="ChEBI" id="CHEBI:78520"/>
        <dbReference type="ChEBI" id="CHEBI:78521"/>
        <dbReference type="ChEBI" id="CHEBI:456216"/>
    </reaction>
</comment>
<dbReference type="InterPro" id="IPR027474">
    <property type="entry name" value="L-asparaginase_N"/>
</dbReference>
<keyword evidence="2 5" id="KW-0547">Nucleotide-binding</keyword>
<feature type="active site" evidence="5">
    <location>
        <position position="185"/>
    </location>
</feature>
<dbReference type="NCBIfam" id="TIGR02153">
    <property type="entry name" value="gatD_arch"/>
    <property type="match status" value="1"/>
</dbReference>
<keyword evidence="11" id="KW-1185">Reference proteome</keyword>
<keyword evidence="3 5" id="KW-0067">ATP-binding</keyword>
<dbReference type="SUPFAM" id="SSF53774">
    <property type="entry name" value="Glutaminase/Asparaginase"/>
    <property type="match status" value="1"/>
</dbReference>
<dbReference type="eggNOG" id="arCOG01924">
    <property type="taxonomic scope" value="Archaea"/>
</dbReference>
<dbReference type="InterPro" id="IPR027473">
    <property type="entry name" value="L-asparaginase_C"/>
</dbReference>
<dbReference type="Pfam" id="PF00710">
    <property type="entry name" value="Asparaginase"/>
    <property type="match status" value="1"/>
</dbReference>
<dbReference type="Proteomes" id="UP000002573">
    <property type="component" value="Chromosome"/>
</dbReference>
<dbReference type="InterPro" id="IPR040919">
    <property type="entry name" value="Asparaginase_C"/>
</dbReference>
<protein>
    <recommendedName>
        <fullName evidence="5 6">Glutamyl-tRNA(Gln) amidotransferase subunit D</fullName>
        <shortName evidence="5">Glu-ADT subunit D</shortName>
        <ecNumber evidence="5 6">6.3.5.-</ecNumber>
    </recommendedName>
</protein>
<feature type="active site" evidence="5">
    <location>
        <position position="263"/>
    </location>
</feature>
<dbReference type="InterPro" id="IPR011878">
    <property type="entry name" value="GatD"/>
</dbReference>
<dbReference type="GO" id="GO:0005524">
    <property type="term" value="F:ATP binding"/>
    <property type="evidence" value="ECO:0007669"/>
    <property type="project" value="UniProtKB-KW"/>
</dbReference>
<dbReference type="PRINTS" id="PR00139">
    <property type="entry name" value="ASNGLNASE"/>
</dbReference>
<evidence type="ECO:0000256" key="1">
    <source>
        <dbReference type="ARBA" id="ARBA00022598"/>
    </source>
</evidence>
<keyword evidence="1 5" id="KW-0436">Ligase</keyword>
<dbReference type="Pfam" id="PF18195">
    <property type="entry name" value="GatD_N"/>
    <property type="match status" value="1"/>
</dbReference>
<evidence type="ECO:0000256" key="3">
    <source>
        <dbReference type="ARBA" id="ARBA00022840"/>
    </source>
</evidence>
<dbReference type="HOGENOM" id="CLU_019134_2_1_2"/>
<comment type="similarity">
    <text evidence="5 6">Belongs to the asparaginase 1 family. GatD subfamily.</text>
</comment>
<dbReference type="AlphaFoldDB" id="D7D949"/>
<proteinExistence type="inferred from homology"/>
<organism evidence="10 11">
    <name type="scientific">Staphylothermus hellenicus (strain DSM 12710 / JCM 10830 / BK20S6-10-b1 / P8)</name>
    <dbReference type="NCBI Taxonomy" id="591019"/>
    <lineage>
        <taxon>Archaea</taxon>
        <taxon>Thermoproteota</taxon>
        <taxon>Thermoprotei</taxon>
        <taxon>Desulfurococcales</taxon>
        <taxon>Desulfurococcaceae</taxon>
        <taxon>Staphylothermus</taxon>
    </lineage>
</organism>
<dbReference type="GO" id="GO:0006520">
    <property type="term" value="P:amino acid metabolic process"/>
    <property type="evidence" value="ECO:0007669"/>
    <property type="project" value="InterPro"/>
</dbReference>
<dbReference type="GO" id="GO:0016740">
    <property type="term" value="F:transferase activity"/>
    <property type="evidence" value="ECO:0007669"/>
    <property type="project" value="UniProtKB-KW"/>
</dbReference>
<evidence type="ECO:0000259" key="7">
    <source>
        <dbReference type="Pfam" id="PF00710"/>
    </source>
</evidence>
<dbReference type="PROSITE" id="PS51732">
    <property type="entry name" value="ASN_GLN_ASE_3"/>
    <property type="match status" value="1"/>
</dbReference>
<dbReference type="Pfam" id="PF17763">
    <property type="entry name" value="Asparaginase_C"/>
    <property type="match status" value="1"/>
</dbReference>
<dbReference type="SMART" id="SM00870">
    <property type="entry name" value="Asparaginase"/>
    <property type="match status" value="1"/>
</dbReference>
<evidence type="ECO:0000259" key="9">
    <source>
        <dbReference type="Pfam" id="PF18195"/>
    </source>
</evidence>
<dbReference type="InterPro" id="IPR037222">
    <property type="entry name" value="GatD_N_sf"/>
</dbReference>
<dbReference type="GO" id="GO:0006412">
    <property type="term" value="P:translation"/>
    <property type="evidence" value="ECO:0007669"/>
    <property type="project" value="UniProtKB-UniRule"/>
</dbReference>
<reference evidence="11" key="1">
    <citation type="submission" date="2010-05" db="EMBL/GenBank/DDBJ databases">
        <title>Complete sequence of Staphylothermus hellenicus DSM 12710.</title>
        <authorList>
            <consortium name="US DOE Joint Genome Institute"/>
            <person name="Lucas S."/>
            <person name="Copeland A."/>
            <person name="Lapidus A."/>
            <person name="Cheng J.-F."/>
            <person name="Bruce D."/>
            <person name="Goodwin L."/>
            <person name="Pitluck S."/>
            <person name="Davenport K."/>
            <person name="Detter J.C."/>
            <person name="Han C."/>
            <person name="Tapia R."/>
            <person name="Larimer F."/>
            <person name="Land M."/>
            <person name="Hauser L."/>
            <person name="Kyrpides N."/>
            <person name="Mikhailova N."/>
            <person name="Anderson I.J."/>
            <person name="Woyke T."/>
        </authorList>
    </citation>
    <scope>NUCLEOTIDE SEQUENCE [LARGE SCALE GENOMIC DNA]</scope>
    <source>
        <strain evidence="11">DSM 12710 / JCM 10830 / BK20S6-10-b1 / P8</strain>
    </source>
</reference>
<feature type="domain" description="L-asparaginase N-terminal" evidence="7">
    <location>
        <begin position="99"/>
        <end position="295"/>
    </location>
</feature>
<dbReference type="SUPFAM" id="SSF141300">
    <property type="entry name" value="GatD N-terminal domain-like"/>
    <property type="match status" value="1"/>
</dbReference>
<comment type="subunit">
    <text evidence="5 6">Heterodimer of GatD and GatE.</text>
</comment>
<dbReference type="OrthoDB" id="371959at2157"/>
<dbReference type="Gene3D" id="3.40.50.1170">
    <property type="entry name" value="L-asparaginase, N-terminal domain"/>
    <property type="match status" value="1"/>
</dbReference>
<accession>D7D949</accession>
<dbReference type="Gene3D" id="3.40.50.40">
    <property type="match status" value="1"/>
</dbReference>
<dbReference type="GO" id="GO:0004067">
    <property type="term" value="F:asparaginase activity"/>
    <property type="evidence" value="ECO:0007669"/>
    <property type="project" value="UniProtKB-UniRule"/>
</dbReference>
<feature type="active site" evidence="5">
    <location>
        <position position="108"/>
    </location>
</feature>
<dbReference type="PIRSF" id="PIRSF500175">
    <property type="entry name" value="Glu_ADT_D"/>
    <property type="match status" value="1"/>
</dbReference>
<keyword evidence="4 5" id="KW-0648">Protein biosynthesis</keyword>
<evidence type="ECO:0000259" key="8">
    <source>
        <dbReference type="Pfam" id="PF17763"/>
    </source>
</evidence>